<dbReference type="GO" id="GO:0016102">
    <property type="term" value="P:diterpenoid biosynthetic process"/>
    <property type="evidence" value="ECO:0007669"/>
    <property type="project" value="InterPro"/>
</dbReference>
<comment type="cofactor">
    <cofactor evidence="2">
        <name>Mg(2+)</name>
        <dbReference type="ChEBI" id="CHEBI:18420"/>
    </cofactor>
</comment>
<dbReference type="InterPro" id="IPR008949">
    <property type="entry name" value="Isoprenoid_synthase_dom_sf"/>
</dbReference>
<dbReference type="SUPFAM" id="SSF48576">
    <property type="entry name" value="Terpenoid synthases"/>
    <property type="match status" value="1"/>
</dbReference>
<dbReference type="Pfam" id="PF03936">
    <property type="entry name" value="Terpene_synth_C"/>
    <property type="match status" value="1"/>
</dbReference>
<evidence type="ECO:0000256" key="2">
    <source>
        <dbReference type="ARBA" id="ARBA00001946"/>
    </source>
</evidence>
<evidence type="ECO:0000313" key="9">
    <source>
        <dbReference type="Proteomes" id="UP000823388"/>
    </source>
</evidence>
<keyword evidence="3" id="KW-0479">Metal-binding</keyword>
<dbReference type="Pfam" id="PF01397">
    <property type="entry name" value="Terpene_synth"/>
    <property type="match status" value="1"/>
</dbReference>
<dbReference type="InterPro" id="IPR008930">
    <property type="entry name" value="Terpenoid_cyclase/PrenylTrfase"/>
</dbReference>
<dbReference type="PANTHER" id="PTHR31225:SF252">
    <property type="entry name" value="TERPENE SYNTHASE 12-RELATED"/>
    <property type="match status" value="1"/>
</dbReference>
<protein>
    <submittedName>
        <fullName evidence="8">Uncharacterized protein</fullName>
    </submittedName>
</protein>
<evidence type="ECO:0000259" key="7">
    <source>
        <dbReference type="Pfam" id="PF03936"/>
    </source>
</evidence>
<evidence type="ECO:0000256" key="1">
    <source>
        <dbReference type="ARBA" id="ARBA00001936"/>
    </source>
</evidence>
<dbReference type="SFLD" id="SFLDS00005">
    <property type="entry name" value="Isoprenoid_Synthase_Type_I"/>
    <property type="match status" value="1"/>
</dbReference>
<feature type="region of interest" description="Disordered" evidence="5">
    <location>
        <begin position="11"/>
        <end position="40"/>
    </location>
</feature>
<reference evidence="8" key="1">
    <citation type="submission" date="2020-05" db="EMBL/GenBank/DDBJ databases">
        <title>WGS assembly of Panicum virgatum.</title>
        <authorList>
            <person name="Lovell J.T."/>
            <person name="Jenkins J."/>
            <person name="Shu S."/>
            <person name="Juenger T.E."/>
            <person name="Schmutz J."/>
        </authorList>
    </citation>
    <scope>NUCLEOTIDE SEQUENCE</scope>
    <source>
        <strain evidence="8">AP13</strain>
    </source>
</reference>
<feature type="domain" description="Terpene synthase metal-binding" evidence="7">
    <location>
        <begin position="253"/>
        <end position="490"/>
    </location>
</feature>
<dbReference type="SUPFAM" id="SSF48239">
    <property type="entry name" value="Terpenoid cyclases/Protein prenyltransferases"/>
    <property type="match status" value="1"/>
</dbReference>
<name>A0A8T0NXT2_PANVG</name>
<dbReference type="InterPro" id="IPR044814">
    <property type="entry name" value="Terpene_cyclase_plant_C1"/>
</dbReference>
<comment type="cofactor">
    <cofactor evidence="1">
        <name>Mn(2+)</name>
        <dbReference type="ChEBI" id="CHEBI:29035"/>
    </cofactor>
</comment>
<dbReference type="PANTHER" id="PTHR31225">
    <property type="entry name" value="OS04G0344100 PROTEIN-RELATED"/>
    <property type="match status" value="1"/>
</dbReference>
<dbReference type="Proteomes" id="UP000823388">
    <property type="component" value="Chromosome 9K"/>
</dbReference>
<evidence type="ECO:0000313" key="8">
    <source>
        <dbReference type="EMBL" id="KAG2552832.1"/>
    </source>
</evidence>
<evidence type="ECO:0000256" key="4">
    <source>
        <dbReference type="ARBA" id="ARBA00022842"/>
    </source>
</evidence>
<proteinExistence type="predicted"/>
<dbReference type="SFLD" id="SFLDG01019">
    <property type="entry name" value="Terpene_Cyclase_Like_1_C_Termi"/>
    <property type="match status" value="1"/>
</dbReference>
<sequence length="545" mass="62125">MATPKWFQVQRPCPPAGRSAVGKNTPARCSSLPPPEPIRRSANYQPNSWSYASMESLAAANKYDHNLADPSIFDKLMFRIRHLLLHEMELLPKLRVIDTLQRLGVAYHFDEEISDLLKSVSMEGQDIDRMDDAHLMTLLFRLLRQSKSPTSPELLLRSLKDATGGFKKSLREDTQGLLSLYEASHLAFGGEDILDEARVFSTEALRERMPLMRPHLRSSVNNALAVPLHWAAPRLQATRWFIDQKELSRITRNADLNKKLPFARDRLMECFYFATGVASEPSLAACREVVAKAFALIAVLDDIYDIYGTLDELAVFTDAIGRWEATASEQLPEYMKGIYFTIFNFSNVVAEHVQRTCGCDVRFLLKKGWHDLCKAFLLEAKWHYYSNHKPTLQEYLDNGWMSVSGPLMLLHAFPMLNEAITQKSIEQLESHYPKLVQMVSKIFRLCNDLAKHSVRALDAPSSIAIYMFENRTMETDARRAMRDLTMETWKIVIQDVYNNCQYPPSFANACVNMARISHCIYQGGDGVSAPDDGKRKEISELFLEP</sequence>
<dbReference type="GO" id="GO:0000287">
    <property type="term" value="F:magnesium ion binding"/>
    <property type="evidence" value="ECO:0007669"/>
    <property type="project" value="InterPro"/>
</dbReference>
<dbReference type="InterPro" id="IPR034741">
    <property type="entry name" value="Terpene_cyclase-like_1_C"/>
</dbReference>
<feature type="domain" description="Terpene synthase N-terminal" evidence="6">
    <location>
        <begin position="76"/>
        <end position="224"/>
    </location>
</feature>
<comment type="caution">
    <text evidence="8">The sequence shown here is derived from an EMBL/GenBank/DDBJ whole genome shotgun (WGS) entry which is preliminary data.</text>
</comment>
<accession>A0A8T0NXT2</accession>
<evidence type="ECO:0000259" key="6">
    <source>
        <dbReference type="Pfam" id="PF01397"/>
    </source>
</evidence>
<dbReference type="CDD" id="cd00684">
    <property type="entry name" value="Terpene_cyclase_plant_C1"/>
    <property type="match status" value="1"/>
</dbReference>
<keyword evidence="9" id="KW-1185">Reference proteome</keyword>
<dbReference type="InterPro" id="IPR001906">
    <property type="entry name" value="Terpene_synth_N"/>
</dbReference>
<keyword evidence="4" id="KW-0460">Magnesium</keyword>
<evidence type="ECO:0000256" key="5">
    <source>
        <dbReference type="SAM" id="MobiDB-lite"/>
    </source>
</evidence>
<dbReference type="InterPro" id="IPR036965">
    <property type="entry name" value="Terpene_synth_N_sf"/>
</dbReference>
<dbReference type="Gene3D" id="1.50.10.130">
    <property type="entry name" value="Terpene synthase, N-terminal domain"/>
    <property type="match status" value="1"/>
</dbReference>
<dbReference type="AlphaFoldDB" id="A0A8T0NXT2"/>
<dbReference type="GO" id="GO:0010333">
    <property type="term" value="F:terpene synthase activity"/>
    <property type="evidence" value="ECO:0007669"/>
    <property type="project" value="InterPro"/>
</dbReference>
<dbReference type="InterPro" id="IPR050148">
    <property type="entry name" value="Terpene_synthase-like"/>
</dbReference>
<dbReference type="Gene3D" id="1.10.600.10">
    <property type="entry name" value="Farnesyl Diphosphate Synthase"/>
    <property type="match status" value="2"/>
</dbReference>
<gene>
    <name evidence="8" type="ORF">PVAP13_9KG486800</name>
</gene>
<evidence type="ECO:0000256" key="3">
    <source>
        <dbReference type="ARBA" id="ARBA00022723"/>
    </source>
</evidence>
<dbReference type="EMBL" id="CM029053">
    <property type="protein sequence ID" value="KAG2552832.1"/>
    <property type="molecule type" value="Genomic_DNA"/>
</dbReference>
<dbReference type="InterPro" id="IPR005630">
    <property type="entry name" value="Terpene_synthase_metal-bd"/>
</dbReference>
<organism evidence="8 9">
    <name type="scientific">Panicum virgatum</name>
    <name type="common">Blackwell switchgrass</name>
    <dbReference type="NCBI Taxonomy" id="38727"/>
    <lineage>
        <taxon>Eukaryota</taxon>
        <taxon>Viridiplantae</taxon>
        <taxon>Streptophyta</taxon>
        <taxon>Embryophyta</taxon>
        <taxon>Tracheophyta</taxon>
        <taxon>Spermatophyta</taxon>
        <taxon>Magnoliopsida</taxon>
        <taxon>Liliopsida</taxon>
        <taxon>Poales</taxon>
        <taxon>Poaceae</taxon>
        <taxon>PACMAD clade</taxon>
        <taxon>Panicoideae</taxon>
        <taxon>Panicodae</taxon>
        <taxon>Paniceae</taxon>
        <taxon>Panicinae</taxon>
        <taxon>Panicum</taxon>
        <taxon>Panicum sect. Hiantes</taxon>
    </lineage>
</organism>